<evidence type="ECO:0000313" key="2">
    <source>
        <dbReference type="EMBL" id="ATB31534.1"/>
    </source>
</evidence>
<dbReference type="EMBL" id="CP022163">
    <property type="protein sequence ID" value="ATB31534.1"/>
    <property type="molecule type" value="Genomic_DNA"/>
</dbReference>
<organism evidence="2 3">
    <name type="scientific">Melittangium boletus DSM 14713</name>
    <dbReference type="NCBI Taxonomy" id="1294270"/>
    <lineage>
        <taxon>Bacteria</taxon>
        <taxon>Pseudomonadati</taxon>
        <taxon>Myxococcota</taxon>
        <taxon>Myxococcia</taxon>
        <taxon>Myxococcales</taxon>
        <taxon>Cystobacterineae</taxon>
        <taxon>Archangiaceae</taxon>
        <taxon>Melittangium</taxon>
    </lineage>
</organism>
<protein>
    <recommendedName>
        <fullName evidence="4">Lipoprotein MlpA</fullName>
    </recommendedName>
</protein>
<name>A0A250II94_9BACT</name>
<evidence type="ECO:0000256" key="1">
    <source>
        <dbReference type="SAM" id="SignalP"/>
    </source>
</evidence>
<accession>A0A250II94</accession>
<dbReference type="KEGG" id="mbd:MEBOL_004997"/>
<feature type="chain" id="PRO_5012309697" description="Lipoprotein MlpA" evidence="1">
    <location>
        <begin position="20"/>
        <end position="271"/>
    </location>
</feature>
<dbReference type="Proteomes" id="UP000217289">
    <property type="component" value="Chromosome"/>
</dbReference>
<dbReference type="PROSITE" id="PS51257">
    <property type="entry name" value="PROKAR_LIPOPROTEIN"/>
    <property type="match status" value="1"/>
</dbReference>
<keyword evidence="3" id="KW-1185">Reference proteome</keyword>
<evidence type="ECO:0000313" key="3">
    <source>
        <dbReference type="Proteomes" id="UP000217289"/>
    </source>
</evidence>
<evidence type="ECO:0008006" key="4">
    <source>
        <dbReference type="Google" id="ProtNLM"/>
    </source>
</evidence>
<proteinExistence type="predicted"/>
<gene>
    <name evidence="2" type="ORF">MEBOL_004997</name>
</gene>
<keyword evidence="1" id="KW-0732">Signal</keyword>
<feature type="signal peptide" evidence="1">
    <location>
        <begin position="1"/>
        <end position="19"/>
    </location>
</feature>
<dbReference type="OrthoDB" id="5504984at2"/>
<dbReference type="AlphaFoldDB" id="A0A250II94"/>
<dbReference type="RefSeq" id="WP_157775458.1">
    <property type="nucleotide sequence ID" value="NZ_CP022163.1"/>
</dbReference>
<sequence length="271" mass="28710">MSKRISMAMAVLGAVGTLAGCNLAQPASGCFVQDSANWQAKYVLKDPSLSGLSCGQYKGESMGVFKYTNPDASEQEVAENRSSRVAIRPDRLAALYAASYQVDSGKVDKDGKPILTTVTVPRAEVNQDPSNATGLSTTLAQEPNDDGLCLATGFNTARVEAPAAYKKTEHGSGLIVGAETISYSYENIEVYSAPSSPGTQLRGTVRITDNNCTAEYEVWALWPARACDPAAPISATNCGSAQNINPDFDVVCDPDIKRCVPAKAPPSFKNQ</sequence>
<reference evidence="2 3" key="1">
    <citation type="submission" date="2017-06" db="EMBL/GenBank/DDBJ databases">
        <authorList>
            <person name="Kim H.J."/>
            <person name="Triplett B.A."/>
        </authorList>
    </citation>
    <scope>NUCLEOTIDE SEQUENCE [LARGE SCALE GENOMIC DNA]</scope>
    <source>
        <strain evidence="2 3">DSM 14713</strain>
    </source>
</reference>